<dbReference type="FunFam" id="3.40.50.720:FF:000203">
    <property type="entry name" value="D-3-phosphoglycerate dehydrogenase (SerA)"/>
    <property type="match status" value="1"/>
</dbReference>
<dbReference type="Pfam" id="PF00389">
    <property type="entry name" value="2-Hacid_dh"/>
    <property type="match status" value="1"/>
</dbReference>
<dbReference type="GO" id="GO:0016616">
    <property type="term" value="F:oxidoreductase activity, acting on the CH-OH group of donors, NAD or NADP as acceptor"/>
    <property type="evidence" value="ECO:0007669"/>
    <property type="project" value="InterPro"/>
</dbReference>
<evidence type="ECO:0000259" key="5">
    <source>
        <dbReference type="Pfam" id="PF00389"/>
    </source>
</evidence>
<dbReference type="GO" id="GO:0051287">
    <property type="term" value="F:NAD binding"/>
    <property type="evidence" value="ECO:0007669"/>
    <property type="project" value="InterPro"/>
</dbReference>
<protein>
    <recommendedName>
        <fullName evidence="9">Hydroxyacid dehydrogenase</fullName>
    </recommendedName>
</protein>
<dbReference type="PANTHER" id="PTHR43761">
    <property type="entry name" value="D-ISOMER SPECIFIC 2-HYDROXYACID DEHYDROGENASE FAMILY PROTEIN (AFU_ORTHOLOGUE AFUA_1G13630)"/>
    <property type="match status" value="1"/>
</dbReference>
<dbReference type="RefSeq" id="WP_003779072.1">
    <property type="nucleotide sequence ID" value="NZ_JH992962.1"/>
</dbReference>
<dbReference type="PATRIC" id="fig|883081.3.peg.1539"/>
<dbReference type="AlphaFoldDB" id="K9EAT3"/>
<evidence type="ECO:0008006" key="9">
    <source>
        <dbReference type="Google" id="ProtNLM"/>
    </source>
</evidence>
<dbReference type="OrthoDB" id="9805416at2"/>
<evidence type="ECO:0000259" key="6">
    <source>
        <dbReference type="Pfam" id="PF02826"/>
    </source>
</evidence>
<sequence>MKVSLLEPLNVSQNLIDRLAQPIKDLGHDFVYYSDQTSDPEELADRTGDSDIVMIANTPYPKQAFSQADKLQLINVAFTGIDHVDQEAAREKGIKIANAAGYSDQSVAEHVIGLILDLYRQISWGNQAIRQSNFPGPSQGRVLAGKTVGIIGTGNIGLKTASLLKAFGVQFLAYSRTEKDQAKAMGVKYVSLERLLEESDIVTVHLPHNDQTQGLLSKDKLALMKDTAILINCARGPIVDNDGLADLLNQGQLAGAGIDVFDREPPLPEDYKLLQAQNTILTPHVAYLTDQAMVNRAKIVFDTTLAYLKGEEKNIQLG</sequence>
<feature type="domain" description="D-isomer specific 2-hydroxyacid dehydrogenase catalytic" evidence="5">
    <location>
        <begin position="19"/>
        <end position="312"/>
    </location>
</feature>
<dbReference type="EMBL" id="AGXA01000031">
    <property type="protein sequence ID" value="EKU92931.1"/>
    <property type="molecule type" value="Genomic_DNA"/>
</dbReference>
<dbReference type="SUPFAM" id="SSF52283">
    <property type="entry name" value="Formate/glycerate dehydrogenase catalytic domain-like"/>
    <property type="match status" value="1"/>
</dbReference>
<comment type="caution">
    <text evidence="7">The sequence shown here is derived from an EMBL/GenBank/DDBJ whole genome shotgun (WGS) entry which is preliminary data.</text>
</comment>
<dbReference type="InterPro" id="IPR006139">
    <property type="entry name" value="D-isomer_2_OHA_DH_cat_dom"/>
</dbReference>
<evidence type="ECO:0000256" key="2">
    <source>
        <dbReference type="ARBA" id="ARBA00023002"/>
    </source>
</evidence>
<dbReference type="HOGENOM" id="CLU_019796_1_3_9"/>
<dbReference type="PROSITE" id="PS00670">
    <property type="entry name" value="D_2_HYDROXYACID_DH_2"/>
    <property type="match status" value="1"/>
</dbReference>
<keyword evidence="3" id="KW-0520">NAD</keyword>
<dbReference type="CDD" id="cd12161">
    <property type="entry name" value="GDH_like_1"/>
    <property type="match status" value="1"/>
</dbReference>
<dbReference type="PROSITE" id="PS00671">
    <property type="entry name" value="D_2_HYDROXYACID_DH_3"/>
    <property type="match status" value="1"/>
</dbReference>
<keyword evidence="2 4" id="KW-0560">Oxidoreductase</keyword>
<keyword evidence="8" id="KW-1185">Reference proteome</keyword>
<evidence type="ECO:0000256" key="4">
    <source>
        <dbReference type="RuleBase" id="RU003719"/>
    </source>
</evidence>
<dbReference type="eggNOG" id="COG1052">
    <property type="taxonomic scope" value="Bacteria"/>
</dbReference>
<evidence type="ECO:0000256" key="3">
    <source>
        <dbReference type="ARBA" id="ARBA00023027"/>
    </source>
</evidence>
<feature type="domain" description="D-isomer specific 2-hydroxyacid dehydrogenase NAD-binding" evidence="6">
    <location>
        <begin position="112"/>
        <end position="286"/>
    </location>
</feature>
<dbReference type="InterPro" id="IPR050418">
    <property type="entry name" value="D-iso_2-hydroxyacid_DH_PdxB"/>
</dbReference>
<dbReference type="PANTHER" id="PTHR43761:SF1">
    <property type="entry name" value="D-ISOMER SPECIFIC 2-HYDROXYACID DEHYDROGENASE CATALYTIC DOMAIN-CONTAINING PROTEIN-RELATED"/>
    <property type="match status" value="1"/>
</dbReference>
<dbReference type="InterPro" id="IPR036291">
    <property type="entry name" value="NAD(P)-bd_dom_sf"/>
</dbReference>
<name>K9EAT3_9LACT</name>
<gene>
    <name evidence="7" type="ORF">HMPREF9698_01534</name>
</gene>
<evidence type="ECO:0000313" key="8">
    <source>
        <dbReference type="Proteomes" id="UP000009875"/>
    </source>
</evidence>
<dbReference type="InterPro" id="IPR006140">
    <property type="entry name" value="D-isomer_DH_NAD-bd"/>
</dbReference>
<dbReference type="InterPro" id="IPR029752">
    <property type="entry name" value="D-isomer_DH_CS1"/>
</dbReference>
<dbReference type="Pfam" id="PF02826">
    <property type="entry name" value="2-Hacid_dh_C"/>
    <property type="match status" value="1"/>
</dbReference>
<reference evidence="7 8" key="1">
    <citation type="submission" date="2012-09" db="EMBL/GenBank/DDBJ databases">
        <title>The Genome Sequence of Alloiococcus otitis ATCC 51267.</title>
        <authorList>
            <consortium name="The Broad Institute Genome Sequencing Platform"/>
            <person name="Earl A."/>
            <person name="Ward D."/>
            <person name="Feldgarden M."/>
            <person name="Gevers D."/>
            <person name="Huys G."/>
            <person name="Walker B."/>
            <person name="Young S.K."/>
            <person name="Zeng Q."/>
            <person name="Gargeya S."/>
            <person name="Fitzgerald M."/>
            <person name="Haas B."/>
            <person name="Abouelleil A."/>
            <person name="Alvarado L."/>
            <person name="Arachchi H.M."/>
            <person name="Berlin A.M."/>
            <person name="Chapman S.B."/>
            <person name="Goldberg J."/>
            <person name="Griggs A."/>
            <person name="Gujja S."/>
            <person name="Hansen M."/>
            <person name="Howarth C."/>
            <person name="Imamovic A."/>
            <person name="Larimer J."/>
            <person name="McCowen C."/>
            <person name="Montmayeur A."/>
            <person name="Murphy C."/>
            <person name="Neiman D."/>
            <person name="Pearson M."/>
            <person name="Priest M."/>
            <person name="Roberts A."/>
            <person name="Saif S."/>
            <person name="Shea T."/>
            <person name="Sisk P."/>
            <person name="Sykes S."/>
            <person name="Wortman J."/>
            <person name="Nusbaum C."/>
            <person name="Birren B."/>
        </authorList>
    </citation>
    <scope>NUCLEOTIDE SEQUENCE [LARGE SCALE GENOMIC DNA]</scope>
    <source>
        <strain evidence="7 8">ATCC 51267</strain>
    </source>
</reference>
<dbReference type="PROSITE" id="PS00065">
    <property type="entry name" value="D_2_HYDROXYACID_DH_1"/>
    <property type="match status" value="1"/>
</dbReference>
<evidence type="ECO:0000256" key="1">
    <source>
        <dbReference type="ARBA" id="ARBA00005854"/>
    </source>
</evidence>
<dbReference type="InterPro" id="IPR029753">
    <property type="entry name" value="D-isomer_DH_CS"/>
</dbReference>
<dbReference type="Proteomes" id="UP000009875">
    <property type="component" value="Unassembled WGS sequence"/>
</dbReference>
<organism evidence="7 8">
    <name type="scientific">Alloiococcus otitis ATCC 51267</name>
    <dbReference type="NCBI Taxonomy" id="883081"/>
    <lineage>
        <taxon>Bacteria</taxon>
        <taxon>Bacillati</taxon>
        <taxon>Bacillota</taxon>
        <taxon>Bacilli</taxon>
        <taxon>Lactobacillales</taxon>
        <taxon>Carnobacteriaceae</taxon>
        <taxon>Alloiococcus</taxon>
    </lineage>
</organism>
<dbReference type="Gene3D" id="3.40.50.720">
    <property type="entry name" value="NAD(P)-binding Rossmann-like Domain"/>
    <property type="match status" value="2"/>
</dbReference>
<comment type="similarity">
    <text evidence="1 4">Belongs to the D-isomer specific 2-hydroxyacid dehydrogenase family.</text>
</comment>
<accession>K9EAT3</accession>
<evidence type="ECO:0000313" key="7">
    <source>
        <dbReference type="EMBL" id="EKU92931.1"/>
    </source>
</evidence>
<dbReference type="SUPFAM" id="SSF51735">
    <property type="entry name" value="NAD(P)-binding Rossmann-fold domains"/>
    <property type="match status" value="1"/>
</dbReference>
<proteinExistence type="inferred from homology"/>
<dbReference type="STRING" id="883081.HMPREF9698_01534"/>